<dbReference type="STRING" id="326424.FRAAL0184"/>
<evidence type="ECO:0000256" key="10">
    <source>
        <dbReference type="ARBA" id="ARBA00023098"/>
    </source>
</evidence>
<keyword evidence="26" id="KW-1185">Reference proteome</keyword>
<dbReference type="KEGG" id="fal:FRAAL0184"/>
<keyword evidence="11" id="KW-0472">Membrane</keyword>
<dbReference type="InterPro" id="IPR006683">
    <property type="entry name" value="Thioestr_dom"/>
</dbReference>
<evidence type="ECO:0000256" key="3">
    <source>
        <dbReference type="ARBA" id="ARBA00004632"/>
    </source>
</evidence>
<dbReference type="GO" id="GO:0006631">
    <property type="term" value="P:fatty acid metabolic process"/>
    <property type="evidence" value="ECO:0007669"/>
    <property type="project" value="UniProtKB-KW"/>
</dbReference>
<feature type="domain" description="Thioesterase" evidence="24">
    <location>
        <begin position="118"/>
        <end position="190"/>
    </location>
</feature>
<dbReference type="Pfam" id="PF03061">
    <property type="entry name" value="4HBT"/>
    <property type="match status" value="1"/>
</dbReference>
<evidence type="ECO:0000256" key="9">
    <source>
        <dbReference type="ARBA" id="ARBA00022946"/>
    </source>
</evidence>
<evidence type="ECO:0000256" key="22">
    <source>
        <dbReference type="ARBA" id="ARBA00048074"/>
    </source>
</evidence>
<dbReference type="GO" id="GO:0016787">
    <property type="term" value="F:hydrolase activity"/>
    <property type="evidence" value="ECO:0007669"/>
    <property type="project" value="UniProtKB-KW"/>
</dbReference>
<dbReference type="Gene3D" id="3.10.129.10">
    <property type="entry name" value="Hotdog Thioesterase"/>
    <property type="match status" value="1"/>
</dbReference>
<keyword evidence="6" id="KW-0053">Apoptosis</keyword>
<dbReference type="PANTHER" id="PTHR12418">
    <property type="entry name" value="ACYL-COENZYME A THIOESTERASE THEM4"/>
    <property type="match status" value="1"/>
</dbReference>
<keyword evidence="8" id="KW-0276">Fatty acid metabolism</keyword>
<sequence>MMERIHAMVASAPTALERRAYRNAVDAAVRILDRLAVIEPDADTLRKCERALTQVEDALRSLPTLPEDVEAPAHAPGNPRFNPAERGLVPAFAIDAGDTGQLVGRVQFSPRFGGTASVHGGALSLFFDDALGMVANGSVTGGVARTAFLRIDYRSLAPLDVELHCRVWIEAVDGRKRFIRGELCHGDRLVAEAEGLWVAPRTR</sequence>
<proteinExistence type="inferred from homology"/>
<evidence type="ECO:0000313" key="26">
    <source>
        <dbReference type="Proteomes" id="UP000000657"/>
    </source>
</evidence>
<comment type="catalytic activity">
    <reaction evidence="23">
        <text>tetradecanoyl-CoA + H2O = tetradecanoate + CoA + H(+)</text>
        <dbReference type="Rhea" id="RHEA:40119"/>
        <dbReference type="ChEBI" id="CHEBI:15377"/>
        <dbReference type="ChEBI" id="CHEBI:15378"/>
        <dbReference type="ChEBI" id="CHEBI:30807"/>
        <dbReference type="ChEBI" id="CHEBI:57287"/>
        <dbReference type="ChEBI" id="CHEBI:57385"/>
    </reaction>
    <physiologicalReaction direction="left-to-right" evidence="23">
        <dbReference type="Rhea" id="RHEA:40120"/>
    </physiologicalReaction>
</comment>
<keyword evidence="4" id="KW-1003">Cell membrane</keyword>
<reference evidence="25 26" key="1">
    <citation type="journal article" date="2007" name="Genome Res.">
        <title>Genome characteristics of facultatively symbiotic Frankia sp. strains reflect host range and host plant biogeography.</title>
        <authorList>
            <person name="Normand P."/>
            <person name="Lapierre P."/>
            <person name="Tisa L.S."/>
            <person name="Gogarten J.P."/>
            <person name="Alloisio N."/>
            <person name="Bagnarol E."/>
            <person name="Bassi C.A."/>
            <person name="Berry A.M."/>
            <person name="Bickhart D.M."/>
            <person name="Choisne N."/>
            <person name="Couloux A."/>
            <person name="Cournoyer B."/>
            <person name="Cruveiller S."/>
            <person name="Daubin V."/>
            <person name="Demange N."/>
            <person name="Francino M.P."/>
            <person name="Goltsman E."/>
            <person name="Huang Y."/>
            <person name="Kopp O.R."/>
            <person name="Labarre L."/>
            <person name="Lapidus A."/>
            <person name="Lavire C."/>
            <person name="Marechal J."/>
            <person name="Martinez M."/>
            <person name="Mastronunzio J.E."/>
            <person name="Mullin B.C."/>
            <person name="Niemann J."/>
            <person name="Pujic P."/>
            <person name="Rawnsley T."/>
            <person name="Rouy Z."/>
            <person name="Schenowitz C."/>
            <person name="Sellstedt A."/>
            <person name="Tavares F."/>
            <person name="Tomkins J.P."/>
            <person name="Vallenet D."/>
            <person name="Valverde C."/>
            <person name="Wall L.G."/>
            <person name="Wang Y."/>
            <person name="Medigue C."/>
            <person name="Benson D.R."/>
        </authorList>
    </citation>
    <scope>NUCLEOTIDE SEQUENCE [LARGE SCALE GENOMIC DNA]</scope>
    <source>
        <strain evidence="26">DSM 45986 / CECT 9034 / ACN14a</strain>
    </source>
</reference>
<keyword evidence="9" id="KW-0809">Transit peptide</keyword>
<evidence type="ECO:0000256" key="11">
    <source>
        <dbReference type="ARBA" id="ARBA00023136"/>
    </source>
</evidence>
<evidence type="ECO:0000256" key="16">
    <source>
        <dbReference type="ARBA" id="ARBA00038848"/>
    </source>
</evidence>
<dbReference type="CDD" id="cd03443">
    <property type="entry name" value="PaaI_thioesterase"/>
    <property type="match status" value="1"/>
</dbReference>
<dbReference type="GO" id="GO:0005737">
    <property type="term" value="C:cytoplasm"/>
    <property type="evidence" value="ECO:0007669"/>
    <property type="project" value="UniProtKB-SubCell"/>
</dbReference>
<dbReference type="PANTHER" id="PTHR12418:SF19">
    <property type="entry name" value="ACYL-COENZYME A THIOESTERASE THEM4"/>
    <property type="match status" value="1"/>
</dbReference>
<dbReference type="EC" id="3.1.2.2" evidence="16"/>
<evidence type="ECO:0000256" key="2">
    <source>
        <dbReference type="ARBA" id="ARBA00004496"/>
    </source>
</evidence>
<evidence type="ECO:0000259" key="24">
    <source>
        <dbReference type="Pfam" id="PF03061"/>
    </source>
</evidence>
<evidence type="ECO:0000256" key="1">
    <source>
        <dbReference type="ARBA" id="ARBA00004170"/>
    </source>
</evidence>
<comment type="similarity">
    <text evidence="15">Belongs to the THEM4/THEM5 thioesterase family.</text>
</comment>
<organism evidence="25 26">
    <name type="scientific">Frankia alni (strain DSM 45986 / CECT 9034 / ACN14a)</name>
    <dbReference type="NCBI Taxonomy" id="326424"/>
    <lineage>
        <taxon>Bacteria</taxon>
        <taxon>Bacillati</taxon>
        <taxon>Actinomycetota</taxon>
        <taxon>Actinomycetes</taxon>
        <taxon>Frankiales</taxon>
        <taxon>Frankiaceae</taxon>
        <taxon>Frankia</taxon>
    </lineage>
</organism>
<dbReference type="InterPro" id="IPR029069">
    <property type="entry name" value="HotDog_dom_sf"/>
</dbReference>
<dbReference type="HOGENOM" id="CLU_094961_1_0_11"/>
<evidence type="ECO:0000256" key="18">
    <source>
        <dbReference type="ARBA" id="ARBA00043210"/>
    </source>
</evidence>
<dbReference type="SUPFAM" id="SSF54637">
    <property type="entry name" value="Thioesterase/thiol ester dehydrase-isomerase"/>
    <property type="match status" value="1"/>
</dbReference>
<comment type="catalytic activity">
    <reaction evidence="19">
        <text>octanoyl-CoA + H2O = octanoate + CoA + H(+)</text>
        <dbReference type="Rhea" id="RHEA:30143"/>
        <dbReference type="ChEBI" id="CHEBI:15377"/>
        <dbReference type="ChEBI" id="CHEBI:15378"/>
        <dbReference type="ChEBI" id="CHEBI:25646"/>
        <dbReference type="ChEBI" id="CHEBI:57287"/>
        <dbReference type="ChEBI" id="CHEBI:57386"/>
    </reaction>
    <physiologicalReaction direction="left-to-right" evidence="19">
        <dbReference type="Rhea" id="RHEA:30144"/>
    </physiologicalReaction>
</comment>
<evidence type="ECO:0000256" key="23">
    <source>
        <dbReference type="ARBA" id="ARBA00048180"/>
    </source>
</evidence>
<comment type="subcellular location">
    <subcellularLocation>
        <location evidence="3">Cell projection</location>
        <location evidence="3">Ruffle membrane</location>
    </subcellularLocation>
    <subcellularLocation>
        <location evidence="2">Cytoplasm</location>
    </subcellularLocation>
    <subcellularLocation>
        <location evidence="1">Membrane</location>
        <topology evidence="1">Peripheral membrane protein</topology>
    </subcellularLocation>
</comment>
<evidence type="ECO:0000256" key="8">
    <source>
        <dbReference type="ARBA" id="ARBA00022832"/>
    </source>
</evidence>
<evidence type="ECO:0000256" key="4">
    <source>
        <dbReference type="ARBA" id="ARBA00022475"/>
    </source>
</evidence>
<accession>Q0RU82</accession>
<comment type="catalytic activity">
    <reaction evidence="21">
        <text>decanoyl-CoA + H2O = decanoate + CoA + H(+)</text>
        <dbReference type="Rhea" id="RHEA:40059"/>
        <dbReference type="ChEBI" id="CHEBI:15377"/>
        <dbReference type="ChEBI" id="CHEBI:15378"/>
        <dbReference type="ChEBI" id="CHEBI:27689"/>
        <dbReference type="ChEBI" id="CHEBI:57287"/>
        <dbReference type="ChEBI" id="CHEBI:61430"/>
    </reaction>
    <physiologicalReaction direction="left-to-right" evidence="21">
        <dbReference type="Rhea" id="RHEA:40060"/>
    </physiologicalReaction>
</comment>
<evidence type="ECO:0000256" key="20">
    <source>
        <dbReference type="ARBA" id="ARBA00047734"/>
    </source>
</evidence>
<evidence type="ECO:0000256" key="19">
    <source>
        <dbReference type="ARBA" id="ARBA00047588"/>
    </source>
</evidence>
<protein>
    <recommendedName>
        <fullName evidence="17">Acyl-coenzyme A thioesterase THEM4</fullName>
        <ecNumber evidence="16">3.1.2.2</ecNumber>
    </recommendedName>
    <alternativeName>
        <fullName evidence="18">Thioesterase superfamily member 4</fullName>
    </alternativeName>
</protein>
<dbReference type="Proteomes" id="UP000000657">
    <property type="component" value="Chromosome"/>
</dbReference>
<keyword evidence="5" id="KW-0963">Cytoplasm</keyword>
<name>Q0RU82_FRAAA</name>
<comment type="catalytic activity">
    <reaction evidence="20">
        <text>hexadecanoyl-CoA + H2O = hexadecanoate + CoA + H(+)</text>
        <dbReference type="Rhea" id="RHEA:16645"/>
        <dbReference type="ChEBI" id="CHEBI:7896"/>
        <dbReference type="ChEBI" id="CHEBI:15377"/>
        <dbReference type="ChEBI" id="CHEBI:15378"/>
        <dbReference type="ChEBI" id="CHEBI:57287"/>
        <dbReference type="ChEBI" id="CHEBI:57379"/>
        <dbReference type="EC" id="3.1.2.2"/>
    </reaction>
    <physiologicalReaction direction="left-to-right" evidence="20">
        <dbReference type="Rhea" id="RHEA:16646"/>
    </physiologicalReaction>
</comment>
<evidence type="ECO:0000256" key="6">
    <source>
        <dbReference type="ARBA" id="ARBA00022703"/>
    </source>
</evidence>
<evidence type="ECO:0000256" key="13">
    <source>
        <dbReference type="ARBA" id="ARBA00035852"/>
    </source>
</evidence>
<evidence type="ECO:0000256" key="21">
    <source>
        <dbReference type="ARBA" id="ARBA00047969"/>
    </source>
</evidence>
<evidence type="ECO:0000256" key="14">
    <source>
        <dbReference type="ARBA" id="ARBA00037002"/>
    </source>
</evidence>
<evidence type="ECO:0000256" key="17">
    <source>
        <dbReference type="ARBA" id="ARBA00040123"/>
    </source>
</evidence>
<evidence type="ECO:0000313" key="25">
    <source>
        <dbReference type="EMBL" id="CAJ58862.1"/>
    </source>
</evidence>
<keyword evidence="7" id="KW-0378">Hydrolase</keyword>
<dbReference type="EMBL" id="CT573213">
    <property type="protein sequence ID" value="CAJ58862.1"/>
    <property type="molecule type" value="Genomic_DNA"/>
</dbReference>
<evidence type="ECO:0000256" key="15">
    <source>
        <dbReference type="ARBA" id="ARBA00038456"/>
    </source>
</evidence>
<dbReference type="InterPro" id="IPR052365">
    <property type="entry name" value="THEM4/THEM5_acyl-CoA_thioest"/>
</dbReference>
<evidence type="ECO:0000256" key="7">
    <source>
        <dbReference type="ARBA" id="ARBA00022801"/>
    </source>
</evidence>
<evidence type="ECO:0000256" key="5">
    <source>
        <dbReference type="ARBA" id="ARBA00022490"/>
    </source>
</evidence>
<dbReference type="eggNOG" id="COG2050">
    <property type="taxonomic scope" value="Bacteria"/>
</dbReference>
<evidence type="ECO:0000256" key="12">
    <source>
        <dbReference type="ARBA" id="ARBA00023273"/>
    </source>
</evidence>
<comment type="catalytic activity">
    <reaction evidence="22">
        <text>dodecanoyl-CoA + H2O = dodecanoate + CoA + H(+)</text>
        <dbReference type="Rhea" id="RHEA:30135"/>
        <dbReference type="ChEBI" id="CHEBI:15377"/>
        <dbReference type="ChEBI" id="CHEBI:15378"/>
        <dbReference type="ChEBI" id="CHEBI:18262"/>
        <dbReference type="ChEBI" id="CHEBI:57287"/>
        <dbReference type="ChEBI" id="CHEBI:57375"/>
    </reaction>
    <physiologicalReaction direction="left-to-right" evidence="22">
        <dbReference type="Rhea" id="RHEA:30136"/>
    </physiologicalReaction>
</comment>
<comment type="catalytic activity">
    <reaction evidence="13">
        <text>(5Z,8Z,11Z,14Z)-eicosatetraenoyl-CoA + H2O = (5Z,8Z,11Z,14Z)-eicosatetraenoate + CoA + H(+)</text>
        <dbReference type="Rhea" id="RHEA:40151"/>
        <dbReference type="ChEBI" id="CHEBI:15377"/>
        <dbReference type="ChEBI" id="CHEBI:15378"/>
        <dbReference type="ChEBI" id="CHEBI:32395"/>
        <dbReference type="ChEBI" id="CHEBI:57287"/>
        <dbReference type="ChEBI" id="CHEBI:57368"/>
    </reaction>
    <physiologicalReaction direction="left-to-right" evidence="13">
        <dbReference type="Rhea" id="RHEA:40152"/>
    </physiologicalReaction>
</comment>
<dbReference type="GO" id="GO:0016020">
    <property type="term" value="C:membrane"/>
    <property type="evidence" value="ECO:0007669"/>
    <property type="project" value="UniProtKB-SubCell"/>
</dbReference>
<dbReference type="AlphaFoldDB" id="Q0RU82"/>
<comment type="catalytic activity">
    <reaction evidence="14">
        <text>(9Z)-octadecenoyl-CoA + H2O = (9Z)-octadecenoate + CoA + H(+)</text>
        <dbReference type="Rhea" id="RHEA:40139"/>
        <dbReference type="ChEBI" id="CHEBI:15377"/>
        <dbReference type="ChEBI" id="CHEBI:15378"/>
        <dbReference type="ChEBI" id="CHEBI:30823"/>
        <dbReference type="ChEBI" id="CHEBI:57287"/>
        <dbReference type="ChEBI" id="CHEBI:57387"/>
    </reaction>
    <physiologicalReaction direction="left-to-right" evidence="14">
        <dbReference type="Rhea" id="RHEA:40140"/>
    </physiologicalReaction>
</comment>
<keyword evidence="10" id="KW-0443">Lipid metabolism</keyword>
<gene>
    <name evidence="25" type="ordered locus">FRAAL0184</name>
</gene>
<keyword evidence="12" id="KW-0966">Cell projection</keyword>